<dbReference type="InterPro" id="IPR001054">
    <property type="entry name" value="A/G_cyclase"/>
</dbReference>
<dbReference type="EMBL" id="LR812490">
    <property type="protein sequence ID" value="CAC5344457.1"/>
    <property type="molecule type" value="Genomic_DNA"/>
</dbReference>
<accession>A0A6J7ZPF8</accession>
<reference evidence="4" key="1">
    <citation type="submission" date="2020-05" db="EMBL/GenBank/DDBJ databases">
        <authorList>
            <consortium name="Genoscope - CEA"/>
            <person name="William W."/>
        </authorList>
    </citation>
    <scope>NUCLEOTIDE SEQUENCE [LARGE SCALE GENOMIC DNA]</scope>
    <source>
        <strain evidence="4">PCC 7821</strain>
    </source>
</reference>
<keyword evidence="2" id="KW-1133">Transmembrane helix</keyword>
<sequence>MQQYEVMKPQKTAFRLHTLRLRVSWQWLKLFRYLWLSPLITASVIALQSTGFLQLLDWATFDQFVRWRPLESLDPRIVIVTIDEPDLKKLRQWPIPDAILAQLITKIKQQNPVAIGLDIYRNLPVEPGNKDLVNVFKNTPNLIGVEKVVEDQNRSSIEPPPILKEKDQVGAADLILDADGKIRRALLSIKPPDSPTILNLGARLALMYLEAQGVTPEMTANHQVKLGKAEFIRFTQNDGGYVRADDKGYQILLNYRGSQDNFKTISITKVLNNQVPPDFFRDKIVLIGPFAQSLNDLFFTPYTSNLFSISDRTPGVIIHANIASKIISSALDGRPLIYVWPDRIEWFWVFIWSTLGSSLGWIYGGTRWTAYCLILATGSLILISYGAFLSGWWLPLISPLLALVSSGMMVTAYIANVERQDRKMVMTLFQRYVNPKIAETIWQNREDLLEKGQIMGQKMIATVLFTDIKGFSTIAEQMEPAMLMNWLNEYMNAMANIVFEHDGVVDKFMGDAVMAVFGVPIPRNSDQEIAQDATSAVSCALAMGEKLRSLNQKWKQQNQPIISMRIGIATGIVVTGSLGSSQRMEYTTLGDSVNIAARLESYDKSFYNQGICRILINEETHKQIDSKFTTCYVGRVQLHGRQQLINIYQVLND</sequence>
<dbReference type="CDD" id="cd07302">
    <property type="entry name" value="CHD"/>
    <property type="match status" value="1"/>
</dbReference>
<dbReference type="SMART" id="SM00044">
    <property type="entry name" value="CYCc"/>
    <property type="match status" value="1"/>
</dbReference>
<evidence type="ECO:0000256" key="2">
    <source>
        <dbReference type="SAM" id="Phobius"/>
    </source>
</evidence>
<proteinExistence type="inferred from homology"/>
<keyword evidence="5" id="KW-1185">Reference proteome</keyword>
<dbReference type="RefSeq" id="WP_026796913.1">
    <property type="nucleotide sequence ID" value="NZ_LR812490.1"/>
</dbReference>
<dbReference type="GO" id="GO:0004016">
    <property type="term" value="F:adenylate cyclase activity"/>
    <property type="evidence" value="ECO:0007669"/>
    <property type="project" value="UniProtKB-ARBA"/>
</dbReference>
<gene>
    <name evidence="4" type="ORF">PLAN_40872</name>
</gene>
<dbReference type="PANTHER" id="PTHR43081">
    <property type="entry name" value="ADENYLATE CYCLASE, TERMINAL-DIFFERENTIATION SPECIFIC-RELATED"/>
    <property type="match status" value="1"/>
</dbReference>
<name>A0A6J7ZPF8_PLARU</name>
<dbReference type="Pfam" id="PF05226">
    <property type="entry name" value="CHASE2"/>
    <property type="match status" value="1"/>
</dbReference>
<dbReference type="SMART" id="SM01080">
    <property type="entry name" value="CHASE2"/>
    <property type="match status" value="1"/>
</dbReference>
<comment type="caution">
    <text evidence="4">The sequence shown here is derived from an EMBL/GenBank/DDBJ whole genome shotgun (WGS) entry which is preliminary data.</text>
</comment>
<evidence type="ECO:0000313" key="5">
    <source>
        <dbReference type="Proteomes" id="UP000196521"/>
    </source>
</evidence>
<feature type="transmembrane region" description="Helical" evidence="2">
    <location>
        <begin position="396"/>
        <end position="416"/>
    </location>
</feature>
<feature type="transmembrane region" description="Helical" evidence="2">
    <location>
        <begin position="30"/>
        <end position="47"/>
    </location>
</feature>
<dbReference type="PANTHER" id="PTHR43081:SF1">
    <property type="entry name" value="ADENYLATE CYCLASE, TERMINAL-DIFFERENTIATION SPECIFIC"/>
    <property type="match status" value="1"/>
</dbReference>
<protein>
    <submittedName>
        <fullName evidence="4">Adenylate cyclase</fullName>
    </submittedName>
</protein>
<feature type="transmembrane region" description="Helical" evidence="2">
    <location>
        <begin position="370"/>
        <end position="390"/>
    </location>
</feature>
<feature type="transmembrane region" description="Helical" evidence="2">
    <location>
        <begin position="346"/>
        <end position="363"/>
    </location>
</feature>
<dbReference type="GO" id="GO:0035556">
    <property type="term" value="P:intracellular signal transduction"/>
    <property type="evidence" value="ECO:0007669"/>
    <property type="project" value="InterPro"/>
</dbReference>
<evidence type="ECO:0000259" key="3">
    <source>
        <dbReference type="PROSITE" id="PS50125"/>
    </source>
</evidence>
<dbReference type="Pfam" id="PF00211">
    <property type="entry name" value="Guanylate_cyc"/>
    <property type="match status" value="1"/>
</dbReference>
<dbReference type="EMBL" id="CZCZ02000014">
    <property type="protein sequence ID" value="CAC5344457.1"/>
    <property type="molecule type" value="Genomic_DNA"/>
</dbReference>
<keyword evidence="2" id="KW-0472">Membrane</keyword>
<dbReference type="InterPro" id="IPR050697">
    <property type="entry name" value="Adenylyl/Guanylyl_Cyclase_3/4"/>
</dbReference>
<organism evidence="4 5">
    <name type="scientific">Planktothrix rubescens CCAP 1459/22</name>
    <dbReference type="NCBI Taxonomy" id="329571"/>
    <lineage>
        <taxon>Bacteria</taxon>
        <taxon>Bacillati</taxon>
        <taxon>Cyanobacteriota</taxon>
        <taxon>Cyanophyceae</taxon>
        <taxon>Oscillatoriophycideae</taxon>
        <taxon>Oscillatoriales</taxon>
        <taxon>Microcoleaceae</taxon>
        <taxon>Planktothrix</taxon>
    </lineage>
</organism>
<evidence type="ECO:0000256" key="1">
    <source>
        <dbReference type="ARBA" id="ARBA00005381"/>
    </source>
</evidence>
<dbReference type="InterPro" id="IPR007890">
    <property type="entry name" value="CHASE2"/>
</dbReference>
<dbReference type="SUPFAM" id="SSF55073">
    <property type="entry name" value="Nucleotide cyclase"/>
    <property type="match status" value="1"/>
</dbReference>
<dbReference type="InterPro" id="IPR029787">
    <property type="entry name" value="Nucleotide_cyclase"/>
</dbReference>
<dbReference type="Gene3D" id="3.30.70.1230">
    <property type="entry name" value="Nucleotide cyclase"/>
    <property type="match status" value="1"/>
</dbReference>
<dbReference type="PROSITE" id="PS50125">
    <property type="entry name" value="GUANYLATE_CYCLASE_2"/>
    <property type="match status" value="1"/>
</dbReference>
<dbReference type="GO" id="GO:0006171">
    <property type="term" value="P:cAMP biosynthetic process"/>
    <property type="evidence" value="ECO:0007669"/>
    <property type="project" value="TreeGrafter"/>
</dbReference>
<dbReference type="AlphaFoldDB" id="A0A6J7ZPF8"/>
<keyword evidence="2" id="KW-0812">Transmembrane</keyword>
<dbReference type="Proteomes" id="UP000196521">
    <property type="component" value="Chromosome"/>
</dbReference>
<comment type="similarity">
    <text evidence="1">Belongs to the adenylyl cyclase class-3 family.</text>
</comment>
<feature type="domain" description="Guanylate cyclase" evidence="3">
    <location>
        <begin position="462"/>
        <end position="600"/>
    </location>
</feature>
<evidence type="ECO:0000313" key="4">
    <source>
        <dbReference type="EMBL" id="CAC5344457.1"/>
    </source>
</evidence>